<evidence type="ECO:0000256" key="1">
    <source>
        <dbReference type="SAM" id="MobiDB-lite"/>
    </source>
</evidence>
<dbReference type="EMBL" id="JBBNAF010000010">
    <property type="protein sequence ID" value="KAK9106902.1"/>
    <property type="molecule type" value="Genomic_DNA"/>
</dbReference>
<protein>
    <recommendedName>
        <fullName evidence="4">Myb/SANT-like domain-containing protein</fullName>
    </recommendedName>
</protein>
<feature type="region of interest" description="Disordered" evidence="1">
    <location>
        <begin position="1"/>
        <end position="31"/>
    </location>
</feature>
<organism evidence="2 3">
    <name type="scientific">Stephania yunnanensis</name>
    <dbReference type="NCBI Taxonomy" id="152371"/>
    <lineage>
        <taxon>Eukaryota</taxon>
        <taxon>Viridiplantae</taxon>
        <taxon>Streptophyta</taxon>
        <taxon>Embryophyta</taxon>
        <taxon>Tracheophyta</taxon>
        <taxon>Spermatophyta</taxon>
        <taxon>Magnoliopsida</taxon>
        <taxon>Ranunculales</taxon>
        <taxon>Menispermaceae</taxon>
        <taxon>Menispermoideae</taxon>
        <taxon>Cissampelideae</taxon>
        <taxon>Stephania</taxon>
    </lineage>
</organism>
<sequence length="130" mass="14592">MNKQRCNRKDRQQVGHVISQDESGDEVKASRRKRVHAEDVALINALFEMMNNGACKSKNGFKSGYLTHLEQAIMDVCPSSGIKAKLHIESHLKILKEWFIMNDMILDIKHGSSGFGFDAISNMIVSSNDV</sequence>
<name>A0AAP0I1V7_9MAGN</name>
<proteinExistence type="predicted"/>
<reference evidence="2 3" key="1">
    <citation type="submission" date="2024-01" db="EMBL/GenBank/DDBJ databases">
        <title>Genome assemblies of Stephania.</title>
        <authorList>
            <person name="Yang L."/>
        </authorList>
    </citation>
    <scope>NUCLEOTIDE SEQUENCE [LARGE SCALE GENOMIC DNA]</scope>
    <source>
        <strain evidence="2">YNDBR</strain>
        <tissue evidence="2">Leaf</tissue>
    </source>
</reference>
<comment type="caution">
    <text evidence="2">The sequence shown here is derived from an EMBL/GenBank/DDBJ whole genome shotgun (WGS) entry which is preliminary data.</text>
</comment>
<keyword evidence="3" id="KW-1185">Reference proteome</keyword>
<gene>
    <name evidence="2" type="ORF">Syun_022913</name>
</gene>
<dbReference type="AlphaFoldDB" id="A0AAP0I1V7"/>
<evidence type="ECO:0008006" key="4">
    <source>
        <dbReference type="Google" id="ProtNLM"/>
    </source>
</evidence>
<dbReference type="Proteomes" id="UP001420932">
    <property type="component" value="Unassembled WGS sequence"/>
</dbReference>
<accession>A0AAP0I1V7</accession>
<evidence type="ECO:0000313" key="3">
    <source>
        <dbReference type="Proteomes" id="UP001420932"/>
    </source>
</evidence>
<evidence type="ECO:0000313" key="2">
    <source>
        <dbReference type="EMBL" id="KAK9106902.1"/>
    </source>
</evidence>
<dbReference type="PANTHER" id="PTHR48464:SF1">
    <property type="entry name" value="MYB_SANT-LIKE DOMAIN-CONTAINING PROTEIN"/>
    <property type="match status" value="1"/>
</dbReference>
<dbReference type="PANTHER" id="PTHR48464">
    <property type="match status" value="1"/>
</dbReference>